<dbReference type="EC" id="2.7.7.6" evidence="2"/>
<keyword evidence="5" id="KW-0548">Nucleotidyltransferase</keyword>
<evidence type="ECO:0000256" key="6">
    <source>
        <dbReference type="ARBA" id="ARBA00022723"/>
    </source>
</evidence>
<dbReference type="InterPro" id="IPR015712">
    <property type="entry name" value="DNA-dir_RNA_pol_su2"/>
</dbReference>
<dbReference type="GO" id="GO:0006351">
    <property type="term" value="P:DNA-templated transcription"/>
    <property type="evidence" value="ECO:0007669"/>
    <property type="project" value="InterPro"/>
</dbReference>
<feature type="domain" description="RNA polymerase Rpb2" evidence="12">
    <location>
        <begin position="213"/>
        <end position="363"/>
    </location>
</feature>
<feature type="domain" description="RNA polymerase Rpb2" evidence="14">
    <location>
        <begin position="447"/>
        <end position="511"/>
    </location>
</feature>
<dbReference type="FunFam" id="3.90.1800.10:FF:000002">
    <property type="entry name" value="DNA-directed RNA polymerase subunit beta"/>
    <property type="match status" value="1"/>
</dbReference>
<evidence type="ECO:0000259" key="15">
    <source>
        <dbReference type="Pfam" id="PF04566"/>
    </source>
</evidence>
<dbReference type="Gene3D" id="3.90.1110.10">
    <property type="entry name" value="RNA polymerase Rpb2, domain 2"/>
    <property type="match status" value="1"/>
</dbReference>
<evidence type="ECO:0000256" key="1">
    <source>
        <dbReference type="ARBA" id="ARBA00006835"/>
    </source>
</evidence>
<dbReference type="InterPro" id="IPR014724">
    <property type="entry name" value="RNA_pol_RPB2_OB-fold"/>
</dbReference>
<dbReference type="Pfam" id="PF04560">
    <property type="entry name" value="RNA_pol_Rpb2_7"/>
    <property type="match status" value="1"/>
</dbReference>
<dbReference type="InterPro" id="IPR007120">
    <property type="entry name" value="DNA-dir_RNAP_su2_dom"/>
</dbReference>
<feature type="domain" description="RNA polymerase Rpb2" evidence="15">
    <location>
        <begin position="547"/>
        <end position="605"/>
    </location>
</feature>
<dbReference type="Pfam" id="PF04566">
    <property type="entry name" value="RNA_pol_Rpb2_4"/>
    <property type="match status" value="1"/>
</dbReference>
<protein>
    <recommendedName>
        <fullName evidence="2">DNA-directed RNA polymerase</fullName>
        <ecNumber evidence="2">2.7.7.6</ecNumber>
    </recommendedName>
</protein>
<proteinExistence type="inferred from homology"/>
<dbReference type="CDD" id="cd00653">
    <property type="entry name" value="RNA_pol_B_RPB2"/>
    <property type="match status" value="1"/>
</dbReference>
<dbReference type="GO" id="GO:0003899">
    <property type="term" value="F:DNA-directed RNA polymerase activity"/>
    <property type="evidence" value="ECO:0007669"/>
    <property type="project" value="UniProtKB-EC"/>
</dbReference>
<evidence type="ECO:0000256" key="9">
    <source>
        <dbReference type="ARBA" id="ARBA00048552"/>
    </source>
</evidence>
<name>A0A6C0CXS1_9ZZZZ</name>
<dbReference type="InterPro" id="IPR037034">
    <property type="entry name" value="RNA_pol_Rpb2_2_sf"/>
</dbReference>
<reference evidence="16" key="1">
    <citation type="journal article" date="2020" name="Nature">
        <title>Giant virus diversity and host interactions through global metagenomics.</title>
        <authorList>
            <person name="Schulz F."/>
            <person name="Roux S."/>
            <person name="Paez-Espino D."/>
            <person name="Jungbluth S."/>
            <person name="Walsh D.A."/>
            <person name="Denef V.J."/>
            <person name="McMahon K.D."/>
            <person name="Konstantinidis K.T."/>
            <person name="Eloe-Fadrosh E.A."/>
            <person name="Kyrpides N.C."/>
            <person name="Woyke T."/>
        </authorList>
    </citation>
    <scope>NUCLEOTIDE SEQUENCE</scope>
    <source>
        <strain evidence="16">GVMAG-M-3300023110-24</strain>
    </source>
</reference>
<dbReference type="Gene3D" id="3.90.1070.20">
    <property type="match status" value="1"/>
</dbReference>
<keyword evidence="8" id="KW-0804">Transcription</keyword>
<dbReference type="SUPFAM" id="SSF64484">
    <property type="entry name" value="beta and beta-prime subunits of DNA dependent RNA-polymerase"/>
    <property type="match status" value="1"/>
</dbReference>
<evidence type="ECO:0000259" key="12">
    <source>
        <dbReference type="Pfam" id="PF04561"/>
    </source>
</evidence>
<dbReference type="AlphaFoldDB" id="A0A6C0CXS1"/>
<dbReference type="InterPro" id="IPR007646">
    <property type="entry name" value="RNA_pol_Rpb2_4"/>
</dbReference>
<keyword evidence="7" id="KW-0862">Zinc</keyword>
<dbReference type="Gene3D" id="3.90.1800.10">
    <property type="entry name" value="RNA polymerase alpha subunit dimerisation domain"/>
    <property type="match status" value="1"/>
</dbReference>
<evidence type="ECO:0000313" key="16">
    <source>
        <dbReference type="EMBL" id="QHT09308.1"/>
    </source>
</evidence>
<keyword evidence="3" id="KW-0240">DNA-directed RNA polymerase</keyword>
<dbReference type="InterPro" id="IPR037033">
    <property type="entry name" value="DNA-dir_RNAP_su2_hyb_sf"/>
</dbReference>
<dbReference type="PROSITE" id="PS01166">
    <property type="entry name" value="RNA_POL_BETA"/>
    <property type="match status" value="1"/>
</dbReference>
<feature type="domain" description="DNA-directed RNA polymerase subunit 2 hybrid-binding" evidence="10">
    <location>
        <begin position="665"/>
        <end position="1027"/>
    </location>
</feature>
<dbReference type="FunFam" id="2.40.270.10:FF:000011">
    <property type="entry name" value="DNA-directed RNA polymerase subunit beta"/>
    <property type="match status" value="1"/>
</dbReference>
<dbReference type="Gene3D" id="2.40.50.150">
    <property type="match status" value="1"/>
</dbReference>
<dbReference type="Pfam" id="PF00562">
    <property type="entry name" value="RNA_pol_Rpb2_6"/>
    <property type="match status" value="1"/>
</dbReference>
<dbReference type="EMBL" id="MN739509">
    <property type="protein sequence ID" value="QHT09308.1"/>
    <property type="molecule type" value="Genomic_DNA"/>
</dbReference>
<keyword evidence="6" id="KW-0479">Metal-binding</keyword>
<dbReference type="Pfam" id="PF04561">
    <property type="entry name" value="RNA_pol_Rpb2_2"/>
    <property type="match status" value="1"/>
</dbReference>
<evidence type="ECO:0000256" key="5">
    <source>
        <dbReference type="ARBA" id="ARBA00022695"/>
    </source>
</evidence>
<dbReference type="InterPro" id="IPR007121">
    <property type="entry name" value="RNA_pol_bsu_CS"/>
</dbReference>
<organism evidence="16">
    <name type="scientific">viral metagenome</name>
    <dbReference type="NCBI Taxonomy" id="1070528"/>
    <lineage>
        <taxon>unclassified sequences</taxon>
        <taxon>metagenomes</taxon>
        <taxon>organismal metagenomes</taxon>
    </lineage>
</organism>
<evidence type="ECO:0000259" key="10">
    <source>
        <dbReference type="Pfam" id="PF00562"/>
    </source>
</evidence>
<dbReference type="PANTHER" id="PTHR20856">
    <property type="entry name" value="DNA-DIRECTED RNA POLYMERASE I SUBUNIT 2"/>
    <property type="match status" value="1"/>
</dbReference>
<keyword evidence="4" id="KW-0808">Transferase</keyword>
<dbReference type="GO" id="GO:0046872">
    <property type="term" value="F:metal ion binding"/>
    <property type="evidence" value="ECO:0007669"/>
    <property type="project" value="UniProtKB-KW"/>
</dbReference>
<sequence>MNELITNLIDKYFKTNNIICHQLNSYDDLIDNIIPNILDQHFPIVIEFDKKEIKKIEISYKNIKYKDTNCIENNGSVSIMTPTMARLRNYSYMLIIELDLIVTVTSVSENVLINHNSTILKNILFGKVPLMVNSTRCITNKHCKKEDECKYDYGGYFIINGNEKVLISQEKIASNIIQIFDNNKSNSKYKYISEIRSNDEYLFNIPKVISIKITNKTNIYNNKIKILIPGLKQEIPIIVLFRALGFTNDREIIQLIVDNNSDNLDKVMTKILLPSFEDAKNIYSEYDSFAYISKYLQNTYNNIANDSKIKYIKNIIIGGYMPHIKGIKKKGLFTGLMINRLLKCFLKLEKIDDRDSFLNKRIETPGVLIGNLIYQSTAKIIKDMKQLIIKEVDSNILSINKKYEDIINSTNINKFLKNNYIENVLKSSMATGNWGIKNNSQKQGVSQVINRLSYLSTISHLRRVSTSGDVTGKLIPPRKLHQTSFGYICPSETPEGQAVGLVKNLSMTCEITNYCSSDVIREYIKDIIIKLEDIDIYTYNKQINTKIIINGDWVGFSENIKYFNDFVHKLRNDNKIHPHISFRYNNMSNIYYIYSDRGRCIRPLIKNNVKLVNNNDWIDYIYNNSVEYIDINEMNNCLVSTNLSSMNQDNTHSEIDASLILGCLASCIPFAHHNQSPRNTYQSAMGKQAIGINISNNSIRYDTFSHTLYYPQVPIVHTLMSKQLHLNELPNGINAIIAIATYTGYNQEDSVIINKGAIDRGLFSSTFYRCYKSEEKKNQLTGEEDIFCKPNISEVLFPKPCNYNKLGDDGFVPTNTYVDDNDIIIGKIMPTKHADYKYRDNSIVLKNNENGYIDSNYIDVNSDGYKFSKTRIRDERKPDIGDKFSSRHGQKGTVGMILAQEDMPYSKDGIVPDIIINPHAIPSRMTIAQLMECILGKVCCLSGYYGDATIFNNTKIDDISKNLEKYNFDKYGNEVLYSGITGEQLKTSIFIGPTYYQKLKHMSIDKIHSRSNGPIVSITRQPAEGRSAMGGLRFGEMERDCMIAHGSTNFLKERLCDVSDKFTCFVCNNCGLITTANSQKNIYECINCKNYSNFNKINIPYSCKLLFQELLTMSIAPRFITN</sequence>
<evidence type="ECO:0000259" key="13">
    <source>
        <dbReference type="Pfam" id="PF04563"/>
    </source>
</evidence>
<evidence type="ECO:0000256" key="2">
    <source>
        <dbReference type="ARBA" id="ARBA00012418"/>
    </source>
</evidence>
<dbReference type="InterPro" id="IPR007641">
    <property type="entry name" value="RNA_pol_Rpb2_7"/>
</dbReference>
<dbReference type="Gene3D" id="3.90.1100.10">
    <property type="match status" value="1"/>
</dbReference>
<comment type="catalytic activity">
    <reaction evidence="9">
        <text>RNA(n) + a ribonucleoside 5'-triphosphate = RNA(n+1) + diphosphate</text>
        <dbReference type="Rhea" id="RHEA:21248"/>
        <dbReference type="Rhea" id="RHEA-COMP:14527"/>
        <dbReference type="Rhea" id="RHEA-COMP:17342"/>
        <dbReference type="ChEBI" id="CHEBI:33019"/>
        <dbReference type="ChEBI" id="CHEBI:61557"/>
        <dbReference type="ChEBI" id="CHEBI:140395"/>
        <dbReference type="EC" id="2.7.7.6"/>
    </reaction>
</comment>
<evidence type="ECO:0000256" key="8">
    <source>
        <dbReference type="ARBA" id="ARBA00023163"/>
    </source>
</evidence>
<evidence type="ECO:0000256" key="7">
    <source>
        <dbReference type="ARBA" id="ARBA00022833"/>
    </source>
</evidence>
<evidence type="ECO:0000259" key="11">
    <source>
        <dbReference type="Pfam" id="PF04560"/>
    </source>
</evidence>
<dbReference type="InterPro" id="IPR007642">
    <property type="entry name" value="RNA_pol_Rpb2_2"/>
</dbReference>
<comment type="similarity">
    <text evidence="1">Belongs to the RNA polymerase beta chain family.</text>
</comment>
<accession>A0A6C0CXS1</accession>
<evidence type="ECO:0000259" key="14">
    <source>
        <dbReference type="Pfam" id="PF04565"/>
    </source>
</evidence>
<dbReference type="Pfam" id="PF04563">
    <property type="entry name" value="RNA_pol_Rpb2_1"/>
    <property type="match status" value="1"/>
</dbReference>
<dbReference type="GO" id="GO:0003677">
    <property type="term" value="F:DNA binding"/>
    <property type="evidence" value="ECO:0007669"/>
    <property type="project" value="InterPro"/>
</dbReference>
<evidence type="ECO:0000256" key="3">
    <source>
        <dbReference type="ARBA" id="ARBA00022478"/>
    </source>
</evidence>
<dbReference type="GO" id="GO:0000428">
    <property type="term" value="C:DNA-directed RNA polymerase complex"/>
    <property type="evidence" value="ECO:0007669"/>
    <property type="project" value="UniProtKB-KW"/>
</dbReference>
<feature type="domain" description="RNA polymerase Rpb2" evidence="11">
    <location>
        <begin position="1030"/>
        <end position="1121"/>
    </location>
</feature>
<dbReference type="Gene3D" id="2.40.270.10">
    <property type="entry name" value="DNA-directed RNA polymerase, subunit 2, domain 6"/>
    <property type="match status" value="1"/>
</dbReference>
<dbReference type="GO" id="GO:0032549">
    <property type="term" value="F:ribonucleoside binding"/>
    <property type="evidence" value="ECO:0007669"/>
    <property type="project" value="InterPro"/>
</dbReference>
<feature type="domain" description="RNA polymerase beta subunit protrusion" evidence="13">
    <location>
        <begin position="21"/>
        <end position="413"/>
    </location>
</feature>
<dbReference type="InterPro" id="IPR007644">
    <property type="entry name" value="RNA_pol_bsu_protrusion"/>
</dbReference>
<dbReference type="Pfam" id="PF04565">
    <property type="entry name" value="RNA_pol_Rpb2_3"/>
    <property type="match status" value="1"/>
</dbReference>
<dbReference type="InterPro" id="IPR007645">
    <property type="entry name" value="RNA_pol_Rpb2_3"/>
</dbReference>
<evidence type="ECO:0000256" key="4">
    <source>
        <dbReference type="ARBA" id="ARBA00022679"/>
    </source>
</evidence>